<dbReference type="EMBL" id="CP042806">
    <property type="protein sequence ID" value="QEE29548.1"/>
    <property type="molecule type" value="Genomic_DNA"/>
</dbReference>
<evidence type="ECO:0000256" key="7">
    <source>
        <dbReference type="ARBA" id="ARBA00022840"/>
    </source>
</evidence>
<dbReference type="Gene3D" id="3.90.320.10">
    <property type="match status" value="1"/>
</dbReference>
<dbReference type="Pfam" id="PF12705">
    <property type="entry name" value="PDDEXK_1"/>
    <property type="match status" value="1"/>
</dbReference>
<dbReference type="GO" id="GO:0003677">
    <property type="term" value="F:DNA binding"/>
    <property type="evidence" value="ECO:0007669"/>
    <property type="project" value="UniProtKB-KW"/>
</dbReference>
<evidence type="ECO:0000256" key="3">
    <source>
        <dbReference type="ARBA" id="ARBA00022763"/>
    </source>
</evidence>
<dbReference type="InterPro" id="IPR011604">
    <property type="entry name" value="PDDEXK-like_dom_sf"/>
</dbReference>
<protein>
    <recommendedName>
        <fullName evidence="10">UvrD-like helicase C-terminal domain-containing protein</fullName>
    </recommendedName>
</protein>
<evidence type="ECO:0000256" key="4">
    <source>
        <dbReference type="ARBA" id="ARBA00022801"/>
    </source>
</evidence>
<evidence type="ECO:0000256" key="9">
    <source>
        <dbReference type="ARBA" id="ARBA00023204"/>
    </source>
</evidence>
<keyword evidence="2" id="KW-0547">Nucleotide-binding</keyword>
<dbReference type="InterPro" id="IPR014017">
    <property type="entry name" value="DNA_helicase_UvrD-like_C"/>
</dbReference>
<evidence type="ECO:0000256" key="6">
    <source>
        <dbReference type="ARBA" id="ARBA00022839"/>
    </source>
</evidence>
<dbReference type="SUPFAM" id="SSF52540">
    <property type="entry name" value="P-loop containing nucleoside triphosphate hydrolases"/>
    <property type="match status" value="1"/>
</dbReference>
<dbReference type="GO" id="GO:0004386">
    <property type="term" value="F:helicase activity"/>
    <property type="evidence" value="ECO:0007669"/>
    <property type="project" value="UniProtKB-KW"/>
</dbReference>
<keyword evidence="9" id="KW-0234">DNA repair</keyword>
<evidence type="ECO:0000256" key="1">
    <source>
        <dbReference type="ARBA" id="ARBA00022722"/>
    </source>
</evidence>
<keyword evidence="12" id="KW-1185">Reference proteome</keyword>
<keyword evidence="8" id="KW-0238">DNA-binding</keyword>
<keyword evidence="3" id="KW-0227">DNA damage</keyword>
<evidence type="ECO:0000256" key="8">
    <source>
        <dbReference type="ARBA" id="ARBA00023125"/>
    </source>
</evidence>
<dbReference type="Proteomes" id="UP000321820">
    <property type="component" value="Chromosome"/>
</dbReference>
<dbReference type="GO" id="GO:0005524">
    <property type="term" value="F:ATP binding"/>
    <property type="evidence" value="ECO:0007669"/>
    <property type="project" value="UniProtKB-KW"/>
</dbReference>
<feature type="domain" description="UvrD-like helicase C-terminal" evidence="10">
    <location>
        <begin position="251"/>
        <end position="545"/>
    </location>
</feature>
<organism evidence="11 12">
    <name type="scientific">Terriglobus albidus</name>
    <dbReference type="NCBI Taxonomy" id="1592106"/>
    <lineage>
        <taxon>Bacteria</taxon>
        <taxon>Pseudomonadati</taxon>
        <taxon>Acidobacteriota</taxon>
        <taxon>Terriglobia</taxon>
        <taxon>Terriglobales</taxon>
        <taxon>Acidobacteriaceae</taxon>
        <taxon>Terriglobus</taxon>
    </lineage>
</organism>
<keyword evidence="4" id="KW-0378">Hydrolase</keyword>
<keyword evidence="7" id="KW-0067">ATP-binding</keyword>
<reference evidence="11 12" key="1">
    <citation type="submission" date="2019-08" db="EMBL/GenBank/DDBJ databases">
        <title>Complete genome sequence of Terriglobus albidus strain ORNL.</title>
        <authorList>
            <person name="Podar M."/>
        </authorList>
    </citation>
    <scope>NUCLEOTIDE SEQUENCE [LARGE SCALE GENOMIC DNA]</scope>
    <source>
        <strain evidence="11 12">ORNL</strain>
    </source>
</reference>
<evidence type="ECO:0000313" key="11">
    <source>
        <dbReference type="EMBL" id="QEE29548.1"/>
    </source>
</evidence>
<dbReference type="PROSITE" id="PS51217">
    <property type="entry name" value="UVRD_HELICASE_CTER"/>
    <property type="match status" value="1"/>
</dbReference>
<keyword evidence="6" id="KW-0269">Exonuclease</keyword>
<proteinExistence type="predicted"/>
<dbReference type="OrthoDB" id="9761147at2"/>
<dbReference type="InterPro" id="IPR027417">
    <property type="entry name" value="P-loop_NTPase"/>
</dbReference>
<dbReference type="KEGG" id="talb:FTW19_17020"/>
<evidence type="ECO:0000256" key="2">
    <source>
        <dbReference type="ARBA" id="ARBA00022741"/>
    </source>
</evidence>
<dbReference type="InterPro" id="IPR038726">
    <property type="entry name" value="PDDEXK_AddAB-type"/>
</dbReference>
<keyword evidence="5" id="KW-0347">Helicase</keyword>
<evidence type="ECO:0000256" key="5">
    <source>
        <dbReference type="ARBA" id="ARBA00022806"/>
    </source>
</evidence>
<dbReference type="GO" id="GO:0006281">
    <property type="term" value="P:DNA repair"/>
    <property type="evidence" value="ECO:0007669"/>
    <property type="project" value="UniProtKB-KW"/>
</dbReference>
<name>A0A5B9EBK0_9BACT</name>
<gene>
    <name evidence="11" type="ORF">FTW19_17020</name>
</gene>
<accession>A0A5B9EBK0</accession>
<evidence type="ECO:0000259" key="10">
    <source>
        <dbReference type="PROSITE" id="PS51217"/>
    </source>
</evidence>
<dbReference type="GO" id="GO:0004527">
    <property type="term" value="F:exonuclease activity"/>
    <property type="evidence" value="ECO:0007669"/>
    <property type="project" value="UniProtKB-KW"/>
</dbReference>
<dbReference type="InterPro" id="IPR019925">
    <property type="entry name" value="DNA_repair_protein_predicted"/>
</dbReference>
<keyword evidence="1" id="KW-0540">Nuclease</keyword>
<evidence type="ECO:0000313" key="12">
    <source>
        <dbReference type="Proteomes" id="UP000321820"/>
    </source>
</evidence>
<dbReference type="AlphaFoldDB" id="A0A5B9EBK0"/>
<sequence length="953" mass="107079">MLRLHPYLGVAPGWHRTRLHPNEHVRWGPRPFSALRTLPAKRVLRYAQDDKIQKAFSTDEHRQQRCRKPSKLERVPFTVILEALQRGATILTGNQRAARSLSREYARHQRAQGLRVWQSPVILPWSAWTHTLWQQLLVDGHEHRLLLNPWQESELWRRIIADDERLSTLQSADSLAPLAQRAHTLMHRHRARRNLEVHNLNADQQAFLRWLHAFERTCRADACLSSAELESALLAKAGELRLAREYLLHGFDGLTPAQRVLLHTLRAQTTFSETPPIAITAHASLHAANSPDDELRYLAQQVRDRHAAEPSARIAVIVPDLQSQRSIVERAFRNTVAPWLNRVGNTAPAPFEFTLGTPLSQQPAIVAALRLIRWINRPLALDEVSSLLRSPFLKGAEEELLARADFDARVLHEQALVEPTLSADRLLSLIRTRHAPRLDRLEEVLHAIRRTSTRARSFSQWSTSLRALLEACGWPGDRSLDSAGFQLMERWQDLLDDLTSLDFTGGTYSFSHMLGALEQAAHSTLFSLRSLDAPIQIMGALESSGSTFDAIFFLNATNTAWPAPVSAHPLLPFALQRINAMPGADAATDIAQAQRITGRILSSAPTVVVTYAREFAEGEQLPSPLFTHLPQIDAMPQPISSPDVKLEPVDDTEAIPVPHGTLRGGSSLLRNQAACAFRAFAEGRLHTRAINDDSPGLTPRSRGNVTHAVLEHFWKDTVSQAALKSMPAAELAARVDQAIDDAFAQIAADASSWNRAYLSVQRERLRKLVLQWLEYEKKRCDFTVAGVEEKRENVAFGPLELTLRADRIDRTEEGLVLIDYKTGQAKPKSWLGDRPDEPQLPLYASLPTEEPVAAIAFATLRAGKELQLAGFQSAVRVLPRPDKHQPKEPFEKTLARWKDVLLRLAEEFYAGHAEVNPKNYPATCEFCEQRLLCRLNPANLDRDDEDAAEDEDE</sequence>
<dbReference type="NCBIfam" id="TIGR03623">
    <property type="entry name" value="probable DNA repair protein"/>
    <property type="match status" value="1"/>
</dbReference>